<comment type="caution">
    <text evidence="1">The sequence shown here is derived from an EMBL/GenBank/DDBJ whole genome shotgun (WGS) entry which is preliminary data.</text>
</comment>
<reference evidence="1 2" key="1">
    <citation type="submission" date="2019-03" db="EMBL/GenBank/DDBJ databases">
        <title>Genomics of glacier-inhabiting Cryobacterium strains.</title>
        <authorList>
            <person name="Liu Q."/>
            <person name="Xin Y.-H."/>
        </authorList>
    </citation>
    <scope>NUCLEOTIDE SEQUENCE [LARGE SCALE GENOMIC DNA]</scope>
    <source>
        <strain evidence="1 2">Sr39</strain>
    </source>
</reference>
<proteinExistence type="predicted"/>
<evidence type="ECO:0000313" key="1">
    <source>
        <dbReference type="EMBL" id="TFD61503.1"/>
    </source>
</evidence>
<protein>
    <submittedName>
        <fullName evidence="1">DUF4012 domain-containing protein</fullName>
    </submittedName>
</protein>
<evidence type="ECO:0000313" key="2">
    <source>
        <dbReference type="Proteomes" id="UP000298170"/>
    </source>
</evidence>
<dbReference type="AlphaFoldDB" id="A0A4R9AH41"/>
<organism evidence="1 2">
    <name type="scientific">Cryobacterium suzukii</name>
    <dbReference type="NCBI Taxonomy" id="1259198"/>
    <lineage>
        <taxon>Bacteria</taxon>
        <taxon>Bacillati</taxon>
        <taxon>Actinomycetota</taxon>
        <taxon>Actinomycetes</taxon>
        <taxon>Micrococcales</taxon>
        <taxon>Microbacteriaceae</taxon>
        <taxon>Cryobacterium</taxon>
    </lineage>
</organism>
<gene>
    <name evidence="1" type="ORF">E3T39_05480</name>
</gene>
<dbReference type="EMBL" id="SOHJ01000004">
    <property type="protein sequence ID" value="TFD61503.1"/>
    <property type="molecule type" value="Genomic_DNA"/>
</dbReference>
<accession>A0A4R9AH41</accession>
<dbReference type="InterPro" id="IPR025101">
    <property type="entry name" value="DUF4012"/>
</dbReference>
<name>A0A4R9AH41_9MICO</name>
<dbReference type="Proteomes" id="UP000298170">
    <property type="component" value="Unassembled WGS sequence"/>
</dbReference>
<keyword evidence="2" id="KW-1185">Reference proteome</keyword>
<sequence>MIAPPLRPGILSSRPHHGRQAVTIETSATLEGMNRAATLLPAMLGATEPRNYILLFQNPAELRSTGGIPGALELRSTPLIALNETASLEFTC</sequence>
<dbReference type="Pfam" id="PF13196">
    <property type="entry name" value="DUF4012"/>
    <property type="match status" value="1"/>
</dbReference>
<dbReference type="OrthoDB" id="3203519at2"/>